<evidence type="ECO:0000313" key="7">
    <source>
        <dbReference type="EMBL" id="GMI20955.1"/>
    </source>
</evidence>
<dbReference type="InterPro" id="IPR006130">
    <property type="entry name" value="Asp/Orn_carbamoylTrfase"/>
</dbReference>
<feature type="domain" description="Aspartate/ornithine carbamoyltransferase Asp/Orn-binding" evidence="5">
    <location>
        <begin position="178"/>
        <end position="327"/>
    </location>
</feature>
<evidence type="ECO:0000256" key="4">
    <source>
        <dbReference type="RuleBase" id="RU003634"/>
    </source>
</evidence>
<dbReference type="EMBL" id="BRYB01003805">
    <property type="protein sequence ID" value="GMI20955.1"/>
    <property type="molecule type" value="Genomic_DNA"/>
</dbReference>
<dbReference type="NCBIfam" id="NF001986">
    <property type="entry name" value="PRK00779.1"/>
    <property type="match status" value="1"/>
</dbReference>
<protein>
    <recommendedName>
        <fullName evidence="2">ornithine carbamoyltransferase</fullName>
        <ecNumber evidence="2">2.1.3.3</ecNumber>
    </recommendedName>
</protein>
<keyword evidence="3 4" id="KW-0808">Transferase</keyword>
<organism evidence="7 8">
    <name type="scientific">Tetraparma gracilis</name>
    <dbReference type="NCBI Taxonomy" id="2962635"/>
    <lineage>
        <taxon>Eukaryota</taxon>
        <taxon>Sar</taxon>
        <taxon>Stramenopiles</taxon>
        <taxon>Ochrophyta</taxon>
        <taxon>Bolidophyceae</taxon>
        <taxon>Parmales</taxon>
        <taxon>Triparmaceae</taxon>
        <taxon>Tetraparma</taxon>
    </lineage>
</organism>
<dbReference type="PRINTS" id="PR00100">
    <property type="entry name" value="AOTCASE"/>
</dbReference>
<dbReference type="Gene3D" id="3.40.50.1370">
    <property type="entry name" value="Aspartate/ornithine carbamoyltransferase"/>
    <property type="match status" value="2"/>
</dbReference>
<dbReference type="PANTHER" id="PTHR45753">
    <property type="entry name" value="ORNITHINE CARBAMOYLTRANSFERASE, MITOCHONDRIAL"/>
    <property type="match status" value="1"/>
</dbReference>
<reference evidence="7 8" key="1">
    <citation type="journal article" date="2023" name="Commun. Biol.">
        <title>Genome analysis of Parmales, the sister group of diatoms, reveals the evolutionary specialization of diatoms from phago-mixotrophs to photoautotrophs.</title>
        <authorList>
            <person name="Ban H."/>
            <person name="Sato S."/>
            <person name="Yoshikawa S."/>
            <person name="Yamada K."/>
            <person name="Nakamura Y."/>
            <person name="Ichinomiya M."/>
            <person name="Sato N."/>
            <person name="Blanc-Mathieu R."/>
            <person name="Endo H."/>
            <person name="Kuwata A."/>
            <person name="Ogata H."/>
        </authorList>
    </citation>
    <scope>NUCLEOTIDE SEQUENCE [LARGE SCALE GENOMIC DNA]</scope>
</reference>
<dbReference type="PROSITE" id="PS00097">
    <property type="entry name" value="CARBAMOYLTRANSFERASE"/>
    <property type="match status" value="1"/>
</dbReference>
<dbReference type="InterPro" id="IPR002292">
    <property type="entry name" value="Orn/put_carbamltrans"/>
</dbReference>
<evidence type="ECO:0000259" key="5">
    <source>
        <dbReference type="Pfam" id="PF00185"/>
    </source>
</evidence>
<dbReference type="Pfam" id="PF02729">
    <property type="entry name" value="OTCace_N"/>
    <property type="match status" value="1"/>
</dbReference>
<dbReference type="SUPFAM" id="SSF53671">
    <property type="entry name" value="Aspartate/ornithine carbamoyltransferase"/>
    <property type="match status" value="1"/>
</dbReference>
<name>A0ABQ6M7A0_9STRA</name>
<proteinExistence type="inferred from homology"/>
<accession>A0ABQ6M7A0</accession>
<dbReference type="InterPro" id="IPR036901">
    <property type="entry name" value="Asp/Orn_carbamoylTrfase_sf"/>
</dbReference>
<evidence type="ECO:0000256" key="2">
    <source>
        <dbReference type="ARBA" id="ARBA00013007"/>
    </source>
</evidence>
<comment type="similarity">
    <text evidence="1">Belongs to the aspartate/ornithine carbamoyltransferase superfamily. OTCase family.</text>
</comment>
<dbReference type="NCBIfam" id="TIGR00658">
    <property type="entry name" value="orni_carb_tr"/>
    <property type="match status" value="1"/>
</dbReference>
<comment type="caution">
    <text evidence="7">The sequence shown here is derived from an EMBL/GenBank/DDBJ whole genome shotgun (WGS) entry which is preliminary data.</text>
</comment>
<evidence type="ECO:0000313" key="8">
    <source>
        <dbReference type="Proteomes" id="UP001165060"/>
    </source>
</evidence>
<dbReference type="Pfam" id="PF00185">
    <property type="entry name" value="OTCace"/>
    <property type="match status" value="1"/>
</dbReference>
<keyword evidence="8" id="KW-1185">Reference proteome</keyword>
<evidence type="ECO:0000256" key="3">
    <source>
        <dbReference type="ARBA" id="ARBA00022679"/>
    </source>
</evidence>
<evidence type="ECO:0000259" key="6">
    <source>
        <dbReference type="Pfam" id="PF02729"/>
    </source>
</evidence>
<evidence type="ECO:0000256" key="1">
    <source>
        <dbReference type="ARBA" id="ARBA00007805"/>
    </source>
</evidence>
<gene>
    <name evidence="7" type="ORF">TeGR_g3933</name>
</gene>
<feature type="domain" description="Aspartate/ornithine carbamoyltransferase carbamoyl-P binding" evidence="6">
    <location>
        <begin position="25"/>
        <end position="169"/>
    </location>
</feature>
<dbReference type="EC" id="2.1.3.3" evidence="2"/>
<dbReference type="PANTHER" id="PTHR45753:SF3">
    <property type="entry name" value="ORNITHINE TRANSCARBAMYLASE, MITOCHONDRIAL"/>
    <property type="match status" value="1"/>
</dbReference>
<dbReference type="InterPro" id="IPR006132">
    <property type="entry name" value="Asp/Orn_carbamoyltranf_P-bd"/>
</dbReference>
<dbReference type="Proteomes" id="UP001165060">
    <property type="component" value="Unassembled WGS sequence"/>
</dbReference>
<sequence length="336" mass="36633">MLSRLPSRARFLSTVAATPFPAGGNFTSISALEPGQLRSLLDESHALKALYRPSAPSATPPPQPLAGTSVAMIFQKRSTRTRVSTETGVTMLGGHPLFLAPTDIQLGVNESVRDTASVLSRFNDVILARVGHTSTIEELCEHSTKPVINALCNKYHPLQTLADLMTLEEKWGRGGVDGRTISWVGDGNNIIHDLMVGGAMLGANVRVATPPGYECAPDVVERTREVLHGGRELKLTPDASVACEGADVIVTDTWVSMGEEDQYDQKVAEFAGYQVKESLYEKANPGALFMHCLPRHPEEVDDEVFYGDRSVVWQEAENRMWTVMSVVMAQRGKSVQ</sequence>
<dbReference type="InterPro" id="IPR006131">
    <property type="entry name" value="Asp_carbamoyltransf_Asp/Orn-bd"/>
</dbReference>
<dbReference type="PRINTS" id="PR00102">
    <property type="entry name" value="OTCASE"/>
</dbReference>